<dbReference type="GO" id="GO:0032259">
    <property type="term" value="P:methylation"/>
    <property type="evidence" value="ECO:0007669"/>
    <property type="project" value="UniProtKB-KW"/>
</dbReference>
<keyword evidence="1" id="KW-0808">Transferase</keyword>
<dbReference type="GO" id="GO:0008168">
    <property type="term" value="F:methyltransferase activity"/>
    <property type="evidence" value="ECO:0007669"/>
    <property type="project" value="UniProtKB-KW"/>
</dbReference>
<dbReference type="SUPFAM" id="SSF53335">
    <property type="entry name" value="S-adenosyl-L-methionine-dependent methyltransferases"/>
    <property type="match status" value="1"/>
</dbReference>
<accession>A0A517IB49</accession>
<keyword evidence="1" id="KW-0489">Methyltransferase</keyword>
<dbReference type="RefSeq" id="WP_144617683.1">
    <property type="nucleotide sequence ID" value="NZ_CP042161.1"/>
</dbReference>
<dbReference type="EMBL" id="CP042161">
    <property type="protein sequence ID" value="QDS36093.1"/>
    <property type="molecule type" value="Genomic_DNA"/>
</dbReference>
<dbReference type="AlphaFoldDB" id="A0A517IB49"/>
<dbReference type="Pfam" id="PF13489">
    <property type="entry name" value="Methyltransf_23"/>
    <property type="match status" value="1"/>
</dbReference>
<dbReference type="Gene3D" id="3.40.50.150">
    <property type="entry name" value="Vaccinia Virus protein VP39"/>
    <property type="match status" value="1"/>
</dbReference>
<organism evidence="1 2">
    <name type="scientific">Brevibacillus brevis</name>
    <name type="common">Bacillus brevis</name>
    <dbReference type="NCBI Taxonomy" id="1393"/>
    <lineage>
        <taxon>Bacteria</taxon>
        <taxon>Bacillati</taxon>
        <taxon>Bacillota</taxon>
        <taxon>Bacilli</taxon>
        <taxon>Bacillales</taxon>
        <taxon>Paenibacillaceae</taxon>
        <taxon>Brevibacillus</taxon>
    </lineage>
</organism>
<dbReference type="Proteomes" id="UP000317713">
    <property type="component" value="Chromosome"/>
</dbReference>
<proteinExistence type="predicted"/>
<reference evidence="1 2" key="1">
    <citation type="submission" date="2019-07" db="EMBL/GenBank/DDBJ databases">
        <title>Characterization of Brevibacillus brevis HK544, as a potential biocontrol agent.</title>
        <authorList>
            <person name="Kim H."/>
        </authorList>
    </citation>
    <scope>NUCLEOTIDE SEQUENCE [LARGE SCALE GENOMIC DNA]</scope>
    <source>
        <strain evidence="1 2">HK544</strain>
    </source>
</reference>
<gene>
    <name evidence="1" type="ORF">FPS98_19925</name>
</gene>
<dbReference type="InterPro" id="IPR029063">
    <property type="entry name" value="SAM-dependent_MTases_sf"/>
</dbReference>
<evidence type="ECO:0000313" key="1">
    <source>
        <dbReference type="EMBL" id="QDS36093.1"/>
    </source>
</evidence>
<name>A0A517IB49_BREBE</name>
<sequence>MSTENQSAFDYRKYWEDNYASGGNSGLGSYGVLALFKAEVINEYVEEQQVKSVIEFGCGDGNQLLFMKYANYLGLDISPTSVQMCARMFGNDSSKSFLLYHPKSFYNQGYLKSDLVVCLDVLYHITDEEDFEKTLDDIFSCAKKHVILYTKVTDGTESQVVDMIKDRDILHYLKKYNDFSITRKIEQKYPDLSSASFLILEKNPPTAT</sequence>
<evidence type="ECO:0000313" key="2">
    <source>
        <dbReference type="Proteomes" id="UP000317713"/>
    </source>
</evidence>
<protein>
    <submittedName>
        <fullName evidence="1">Class I SAM-dependent methyltransferase</fullName>
    </submittedName>
</protein>